<organism evidence="1 2">
    <name type="scientific">Occultella aeris</name>
    <dbReference type="NCBI Taxonomy" id="2761496"/>
    <lineage>
        <taxon>Bacteria</taxon>
        <taxon>Bacillati</taxon>
        <taxon>Actinomycetota</taxon>
        <taxon>Actinomycetes</taxon>
        <taxon>Micrococcales</taxon>
        <taxon>Ruaniaceae</taxon>
        <taxon>Occultella</taxon>
    </lineage>
</organism>
<comment type="caution">
    <text evidence="1">The sequence shown here is derived from an EMBL/GenBank/DDBJ whole genome shotgun (WGS) entry which is preliminary data.</text>
</comment>
<dbReference type="Proteomes" id="UP000419743">
    <property type="component" value="Unassembled WGS sequence"/>
</dbReference>
<dbReference type="AlphaFoldDB" id="A0A7M4DQE1"/>
<accession>A0A7M4DQE1</accession>
<sequence length="73" mass="7874">MRLWNRLDAALYAHGWATPSRVAVLEVPGPRSGRVRSVPVVIADVDGADHVVSMCQNKGLDPPEFADYFGPAA</sequence>
<dbReference type="EMBL" id="CACRYJ010000061">
    <property type="protein sequence ID" value="VZO39685.1"/>
    <property type="molecule type" value="Genomic_DNA"/>
</dbReference>
<gene>
    <name evidence="1" type="ORF">HALOF300_04379</name>
</gene>
<evidence type="ECO:0000313" key="1">
    <source>
        <dbReference type="EMBL" id="VZO39685.1"/>
    </source>
</evidence>
<protein>
    <submittedName>
        <fullName evidence="1">Uncharacterized protein</fullName>
    </submittedName>
</protein>
<proteinExistence type="predicted"/>
<dbReference type="RefSeq" id="WP_156742993.1">
    <property type="nucleotide sequence ID" value="NZ_CACRYJ010000061.1"/>
</dbReference>
<evidence type="ECO:0000313" key="2">
    <source>
        <dbReference type="Proteomes" id="UP000419743"/>
    </source>
</evidence>
<keyword evidence="2" id="KW-1185">Reference proteome</keyword>
<reference evidence="1 2" key="1">
    <citation type="submission" date="2019-11" db="EMBL/GenBank/DDBJ databases">
        <authorList>
            <person name="Criscuolo A."/>
        </authorList>
    </citation>
    <scope>NUCLEOTIDE SEQUENCE [LARGE SCALE GENOMIC DNA]</scope>
    <source>
        <strain evidence="1">CIP111667</strain>
    </source>
</reference>
<name>A0A7M4DQE1_9MICO</name>